<feature type="transmembrane region" description="Helical" evidence="1">
    <location>
        <begin position="72"/>
        <end position="91"/>
    </location>
</feature>
<proteinExistence type="predicted"/>
<organism evidence="3 4">
    <name type="scientific">Staphylococcus lugdunensis</name>
    <dbReference type="NCBI Taxonomy" id="28035"/>
    <lineage>
        <taxon>Bacteria</taxon>
        <taxon>Bacillati</taxon>
        <taxon>Bacillota</taxon>
        <taxon>Bacilli</taxon>
        <taxon>Bacillales</taxon>
        <taxon>Staphylococcaceae</taxon>
        <taxon>Staphylococcus</taxon>
    </lineage>
</organism>
<accession>A0A292DHQ0</accession>
<evidence type="ECO:0000313" key="4">
    <source>
        <dbReference type="Proteomes" id="UP000293637"/>
    </source>
</evidence>
<dbReference type="RefSeq" id="WP_002479374.1">
    <property type="nucleotide sequence ID" value="NZ_AP021848.1"/>
</dbReference>
<keyword evidence="1" id="KW-0472">Membrane</keyword>
<dbReference type="EMBL" id="SCHB01000005">
    <property type="protein sequence ID" value="TBW71962.1"/>
    <property type="molecule type" value="Genomic_DNA"/>
</dbReference>
<evidence type="ECO:0000313" key="2">
    <source>
        <dbReference type="EMBL" id="QEX39558.1"/>
    </source>
</evidence>
<feature type="transmembrane region" description="Helical" evidence="1">
    <location>
        <begin position="30"/>
        <end position="52"/>
    </location>
</feature>
<keyword evidence="1" id="KW-1133">Transmembrane helix</keyword>
<sequence length="92" mass="11003">MSFNIILLIISIIILQLIVGHFFHSIGFKLSLSLLLTCLPFGIGVFLMQLCYFERRYPHWEVPYRTKLRLKYLYIATFFEFIMLYICLFLIA</sequence>
<name>A0A292DHQ0_STALU</name>
<gene>
    <name evidence="3" type="ORF">EQ812_09140</name>
    <name evidence="2" type="ORF">FO454_11835</name>
</gene>
<keyword evidence="1" id="KW-0812">Transmembrane</keyword>
<dbReference type="Proteomes" id="UP000325462">
    <property type="component" value="Chromosome"/>
</dbReference>
<evidence type="ECO:0000256" key="1">
    <source>
        <dbReference type="SAM" id="Phobius"/>
    </source>
</evidence>
<dbReference type="GeneID" id="70363136"/>
<reference evidence="2 5" key="2">
    <citation type="submission" date="2019-07" db="EMBL/GenBank/DDBJ databases">
        <title>Comparative genome analysis of staphylococcus lugdunensis shows clonal complex-dependent diversity of the putative virulence factor, ess/type vii locus.</title>
        <authorList>
            <person name="Lebeurre J."/>
            <person name="Dahyot S."/>
            <person name="Diene S."/>
            <person name="Paulay A."/>
            <person name="Aubourg M."/>
            <person name="Argemi X."/>
            <person name="Giard J.-C."/>
            <person name="Tournier I."/>
            <person name="Francois P."/>
            <person name="Pestel-Caron M."/>
        </authorList>
    </citation>
    <scope>NUCLEOTIDE SEQUENCE [LARGE SCALE GENOMIC DNA]</scope>
    <source>
        <strain evidence="2 5">SL13</strain>
    </source>
</reference>
<dbReference type="EMBL" id="CP041722">
    <property type="protein sequence ID" value="QEX39558.1"/>
    <property type="molecule type" value="Genomic_DNA"/>
</dbReference>
<dbReference type="Proteomes" id="UP000293637">
    <property type="component" value="Unassembled WGS sequence"/>
</dbReference>
<keyword evidence="5" id="KW-1185">Reference proteome</keyword>
<protein>
    <submittedName>
        <fullName evidence="3">Uncharacterized protein</fullName>
    </submittedName>
</protein>
<dbReference type="AlphaFoldDB" id="A0A292DHQ0"/>
<evidence type="ECO:0000313" key="5">
    <source>
        <dbReference type="Proteomes" id="UP000325462"/>
    </source>
</evidence>
<reference evidence="3 4" key="1">
    <citation type="journal article" date="2019" name="Sci. Transl. Med.">
        <title>Quorum sensing between bacterial species on the skin protects against epidermal injury in atopic dermatitis.</title>
        <authorList>
            <person name="Williams M.R."/>
        </authorList>
    </citation>
    <scope>NUCLEOTIDE SEQUENCE [LARGE SCALE GENOMIC DNA]</scope>
    <source>
        <strain evidence="3 4">E7</strain>
    </source>
</reference>
<evidence type="ECO:0000313" key="3">
    <source>
        <dbReference type="EMBL" id="TBW71962.1"/>
    </source>
</evidence>
<feature type="transmembrane region" description="Helical" evidence="1">
    <location>
        <begin position="5"/>
        <end position="24"/>
    </location>
</feature>